<dbReference type="PATRIC" id="fig|1392540.3.peg.2235"/>
<feature type="transmembrane region" description="Helical" evidence="5">
    <location>
        <begin position="108"/>
        <end position="133"/>
    </location>
</feature>
<evidence type="ECO:0000313" key="8">
    <source>
        <dbReference type="Proteomes" id="UP000023785"/>
    </source>
</evidence>
<dbReference type="Pfam" id="PF07690">
    <property type="entry name" value="MFS_1"/>
    <property type="match status" value="1"/>
</dbReference>
<keyword evidence="8" id="KW-1185">Reference proteome</keyword>
<dbReference type="STRING" id="1392540.P256_02315"/>
<organism evidence="7 8">
    <name type="scientific">Acinetobacter nectaris CIP 110549</name>
    <dbReference type="NCBI Taxonomy" id="1392540"/>
    <lineage>
        <taxon>Bacteria</taxon>
        <taxon>Pseudomonadati</taxon>
        <taxon>Pseudomonadota</taxon>
        <taxon>Gammaproteobacteria</taxon>
        <taxon>Moraxellales</taxon>
        <taxon>Moraxellaceae</taxon>
        <taxon>Acinetobacter</taxon>
    </lineage>
</organism>
<feature type="transmembrane region" description="Helical" evidence="5">
    <location>
        <begin position="374"/>
        <end position="397"/>
    </location>
</feature>
<dbReference type="OrthoDB" id="9810941at2"/>
<protein>
    <recommendedName>
        <fullName evidence="6">Major facilitator superfamily (MFS) profile domain-containing protein</fullName>
    </recommendedName>
</protein>
<dbReference type="Proteomes" id="UP000023785">
    <property type="component" value="Unassembled WGS sequence"/>
</dbReference>
<feature type="transmembrane region" description="Helical" evidence="5">
    <location>
        <begin position="289"/>
        <end position="311"/>
    </location>
</feature>
<sequence>MLHFRLFDPVFLNKLSTQKQTTRLSFFNLGFAMAAWAALIPYIKQKLDLDHTALGLLILCMGLGSIAAMLLTGRIIKTLGCRFIIAFSSIVFILALPLVTLLDHIPALAFLLTFLGIASGATGVAANFQGVIIEEKNKSPLMSNFHGMCSLGGLIAALTMTAFFHMGFSALGATLLISLLVTLIAVFSILGALSKSAVNSASQPHVEENEQPTQNRAIPHPIILMLGLMCFIAFLTESTALDWSGVYLTDIYHTSLSNAGLAYSFFAITMTFSRFFGHIFLKKLGEKKLIWASSLCASAGMAVVVLAPIWYLVLFGYALVGLGLSNVVPVLFSRVGRQDLVPKSQALSYVSILAYSGALSGSAIVGLIGQKTGLTFVFGLISVLLLSIAIFNSYTIVKKRRKERKMRKLLSQK</sequence>
<evidence type="ECO:0000256" key="3">
    <source>
        <dbReference type="ARBA" id="ARBA00022989"/>
    </source>
</evidence>
<dbReference type="InterPro" id="IPR051788">
    <property type="entry name" value="MFS_Transporter"/>
</dbReference>
<evidence type="ECO:0000256" key="1">
    <source>
        <dbReference type="ARBA" id="ARBA00004141"/>
    </source>
</evidence>
<evidence type="ECO:0000259" key="6">
    <source>
        <dbReference type="PROSITE" id="PS50850"/>
    </source>
</evidence>
<dbReference type="PANTHER" id="PTHR23514">
    <property type="entry name" value="BYPASS OF STOP CODON PROTEIN 6"/>
    <property type="match status" value="1"/>
</dbReference>
<dbReference type="eggNOG" id="COG0738">
    <property type="taxonomic scope" value="Bacteria"/>
</dbReference>
<comment type="caution">
    <text evidence="7">The sequence shown here is derived from an EMBL/GenBank/DDBJ whole genome shotgun (WGS) entry which is preliminary data.</text>
</comment>
<feature type="transmembrane region" description="Helical" evidence="5">
    <location>
        <begin position="170"/>
        <end position="193"/>
    </location>
</feature>
<feature type="transmembrane region" description="Helical" evidence="5">
    <location>
        <begin position="52"/>
        <end position="71"/>
    </location>
</feature>
<feature type="transmembrane region" description="Helical" evidence="5">
    <location>
        <begin position="145"/>
        <end position="164"/>
    </location>
</feature>
<accession>V2TN86</accession>
<keyword evidence="3 5" id="KW-1133">Transmembrane helix</keyword>
<evidence type="ECO:0000313" key="7">
    <source>
        <dbReference type="EMBL" id="ESK37260.1"/>
    </source>
</evidence>
<keyword evidence="2 5" id="KW-0812">Transmembrane</keyword>
<dbReference type="Gene3D" id="1.20.1250.20">
    <property type="entry name" value="MFS general substrate transporter like domains"/>
    <property type="match status" value="2"/>
</dbReference>
<gene>
    <name evidence="7" type="ORF">P256_02315</name>
</gene>
<keyword evidence="4 5" id="KW-0472">Membrane</keyword>
<proteinExistence type="predicted"/>
<evidence type="ECO:0000256" key="5">
    <source>
        <dbReference type="SAM" id="Phobius"/>
    </source>
</evidence>
<dbReference type="RefSeq" id="WP_023273925.1">
    <property type="nucleotide sequence ID" value="NZ_KI530736.1"/>
</dbReference>
<dbReference type="EMBL" id="AYER01000010">
    <property type="protein sequence ID" value="ESK37260.1"/>
    <property type="molecule type" value="Genomic_DNA"/>
</dbReference>
<feature type="transmembrane region" description="Helical" evidence="5">
    <location>
        <begin position="261"/>
        <end position="277"/>
    </location>
</feature>
<feature type="domain" description="Major facilitator superfamily (MFS) profile" evidence="6">
    <location>
        <begin position="18"/>
        <end position="400"/>
    </location>
</feature>
<feature type="transmembrane region" description="Helical" evidence="5">
    <location>
        <begin position="83"/>
        <end position="102"/>
    </location>
</feature>
<evidence type="ECO:0000256" key="4">
    <source>
        <dbReference type="ARBA" id="ARBA00023136"/>
    </source>
</evidence>
<reference evidence="7 8" key="1">
    <citation type="submission" date="2013-10" db="EMBL/GenBank/DDBJ databases">
        <title>The Genome Sequence of Acinetobacter nectaris CIP 110549.</title>
        <authorList>
            <consortium name="The Broad Institute Genomics Platform"/>
            <consortium name="The Broad Institute Genome Sequencing Center for Infectious Disease"/>
            <person name="Cerqueira G."/>
            <person name="Feldgarden M."/>
            <person name="Courvalin P."/>
            <person name="Grillot-Courvalin C."/>
            <person name="Clermont D."/>
            <person name="Rocha E."/>
            <person name="Yoon E.-J."/>
            <person name="Nemec A."/>
            <person name="Young S.K."/>
            <person name="Zeng Q."/>
            <person name="Gargeya S."/>
            <person name="Fitzgerald M."/>
            <person name="Abouelleil A."/>
            <person name="Alvarado L."/>
            <person name="Berlin A.M."/>
            <person name="Chapman S.B."/>
            <person name="Gainer-Dewar J."/>
            <person name="Goldberg J."/>
            <person name="Gnerre S."/>
            <person name="Griggs A."/>
            <person name="Gujja S."/>
            <person name="Hansen M."/>
            <person name="Howarth C."/>
            <person name="Imamovic A."/>
            <person name="Ireland A."/>
            <person name="Larimer J."/>
            <person name="McCowan C."/>
            <person name="Murphy C."/>
            <person name="Pearson M."/>
            <person name="Poon T.W."/>
            <person name="Priest M."/>
            <person name="Roberts A."/>
            <person name="Saif S."/>
            <person name="Shea T."/>
            <person name="Sykes S."/>
            <person name="Wortman J."/>
            <person name="Nusbaum C."/>
            <person name="Birren B."/>
        </authorList>
    </citation>
    <scope>NUCLEOTIDE SEQUENCE [LARGE SCALE GENOMIC DNA]</scope>
    <source>
        <strain evidence="7 8">CIP 110549</strain>
    </source>
</reference>
<dbReference type="GO" id="GO:0016020">
    <property type="term" value="C:membrane"/>
    <property type="evidence" value="ECO:0007669"/>
    <property type="project" value="UniProtKB-SubCell"/>
</dbReference>
<dbReference type="HOGENOM" id="CLU_035309_1_0_6"/>
<dbReference type="PANTHER" id="PTHR23514:SF13">
    <property type="entry name" value="INNER MEMBRANE PROTEIN YBJJ"/>
    <property type="match status" value="1"/>
</dbReference>
<feature type="transmembrane region" description="Helical" evidence="5">
    <location>
        <begin position="21"/>
        <end position="40"/>
    </location>
</feature>
<feature type="transmembrane region" description="Helical" evidence="5">
    <location>
        <begin position="222"/>
        <end position="241"/>
    </location>
</feature>
<evidence type="ECO:0000256" key="2">
    <source>
        <dbReference type="ARBA" id="ARBA00022692"/>
    </source>
</evidence>
<dbReference type="GO" id="GO:0022857">
    <property type="term" value="F:transmembrane transporter activity"/>
    <property type="evidence" value="ECO:0007669"/>
    <property type="project" value="InterPro"/>
</dbReference>
<dbReference type="InterPro" id="IPR011701">
    <property type="entry name" value="MFS"/>
</dbReference>
<dbReference type="CDD" id="cd17393">
    <property type="entry name" value="MFS_MosC_like"/>
    <property type="match status" value="1"/>
</dbReference>
<comment type="subcellular location">
    <subcellularLocation>
        <location evidence="1">Membrane</location>
        <topology evidence="1">Multi-pass membrane protein</topology>
    </subcellularLocation>
</comment>
<dbReference type="PROSITE" id="PS50850">
    <property type="entry name" value="MFS"/>
    <property type="match status" value="1"/>
</dbReference>
<feature type="transmembrane region" description="Helical" evidence="5">
    <location>
        <begin position="317"/>
        <end position="335"/>
    </location>
</feature>
<dbReference type="AlphaFoldDB" id="V2TN86"/>
<dbReference type="InterPro" id="IPR036259">
    <property type="entry name" value="MFS_trans_sf"/>
</dbReference>
<dbReference type="InterPro" id="IPR020846">
    <property type="entry name" value="MFS_dom"/>
</dbReference>
<dbReference type="SUPFAM" id="SSF103473">
    <property type="entry name" value="MFS general substrate transporter"/>
    <property type="match status" value="1"/>
</dbReference>
<name>V2TN86_9GAMM</name>
<feature type="transmembrane region" description="Helical" evidence="5">
    <location>
        <begin position="347"/>
        <end position="368"/>
    </location>
</feature>